<reference evidence="3" key="1">
    <citation type="journal article" date="2019" name="Int. J. Syst. Evol. Microbiol.">
        <title>The Global Catalogue of Microorganisms (GCM) 10K type strain sequencing project: providing services to taxonomists for standard genome sequencing and annotation.</title>
        <authorList>
            <consortium name="The Broad Institute Genomics Platform"/>
            <consortium name="The Broad Institute Genome Sequencing Center for Infectious Disease"/>
            <person name="Wu L."/>
            <person name="Ma J."/>
        </authorList>
    </citation>
    <scope>NUCLEOTIDE SEQUENCE [LARGE SCALE GENOMIC DNA]</scope>
    <source>
        <strain evidence="3">JCM 18952</strain>
    </source>
</reference>
<dbReference type="PANTHER" id="PTHR33055">
    <property type="entry name" value="TRANSPOSASE FOR INSERTION SEQUENCE ELEMENT IS1111A"/>
    <property type="match status" value="1"/>
</dbReference>
<dbReference type="EMBL" id="BAABLK010000092">
    <property type="protein sequence ID" value="GAA5228971.1"/>
    <property type="molecule type" value="Genomic_DNA"/>
</dbReference>
<protein>
    <recommendedName>
        <fullName evidence="1">Transposase IS116/IS110/IS902 C-terminal domain-containing protein</fullName>
    </recommendedName>
</protein>
<organism evidence="2 3">
    <name type="scientific">Paeniglutamicibacter antarcticus</name>
    <dbReference type="NCBI Taxonomy" id="494023"/>
    <lineage>
        <taxon>Bacteria</taxon>
        <taxon>Bacillati</taxon>
        <taxon>Actinomycetota</taxon>
        <taxon>Actinomycetes</taxon>
        <taxon>Micrococcales</taxon>
        <taxon>Micrococcaceae</taxon>
        <taxon>Paeniglutamicibacter</taxon>
    </lineage>
</organism>
<proteinExistence type="predicted"/>
<evidence type="ECO:0000313" key="2">
    <source>
        <dbReference type="EMBL" id="GAA5228971.1"/>
    </source>
</evidence>
<dbReference type="Pfam" id="PF02371">
    <property type="entry name" value="Transposase_20"/>
    <property type="match status" value="1"/>
</dbReference>
<keyword evidence="3" id="KW-1185">Reference proteome</keyword>
<feature type="domain" description="Transposase IS116/IS110/IS902 C-terminal" evidence="1">
    <location>
        <begin position="57"/>
        <end position="134"/>
    </location>
</feature>
<dbReference type="InterPro" id="IPR003346">
    <property type="entry name" value="Transposase_20"/>
</dbReference>
<dbReference type="PANTHER" id="PTHR33055:SF15">
    <property type="entry name" value="TRANSPOSASE-RELATED"/>
    <property type="match status" value="1"/>
</dbReference>
<sequence>MRPRIPELVEALTGRFEEHHAFICNMHLERIDSITGWVNQLTARIDTAMEPFLVAREFLATIPGVSTLVADVIVAETCADMSTFETPGRLASWAGLSPGSNESAGRVKSSRTRPGNRYLKGALGIAALSISRHPQGTYLGVRYKRIIVRRGKMKAIVATEHSILTAVWHMLAQGECYHDPGSDFFTQKDPARTRNNAVRRLHELGYDVTLSTREAA</sequence>
<dbReference type="InterPro" id="IPR047650">
    <property type="entry name" value="Transpos_IS110"/>
</dbReference>
<name>A0ABP9TRH2_9MICC</name>
<gene>
    <name evidence="2" type="ORF">GCM10025778_35100</name>
</gene>
<evidence type="ECO:0000259" key="1">
    <source>
        <dbReference type="Pfam" id="PF02371"/>
    </source>
</evidence>
<evidence type="ECO:0000313" key="3">
    <source>
        <dbReference type="Proteomes" id="UP001501257"/>
    </source>
</evidence>
<dbReference type="Proteomes" id="UP001501257">
    <property type="component" value="Unassembled WGS sequence"/>
</dbReference>
<comment type="caution">
    <text evidence="2">The sequence shown here is derived from an EMBL/GenBank/DDBJ whole genome shotgun (WGS) entry which is preliminary data.</text>
</comment>
<accession>A0ABP9TRH2</accession>